<sequence length="238" mass="26246">MTTDLLNNRTARLLGEETVHRLGQQRVILFGVGGVGSWCADSLVRTGICHLTIVDPDCVAPSNVNRQLMATSQTLGQVKVQVLHDRLLAINPEAEITALQQSYTAETASSFALGEYDYVIDAIDSLQDKAHLILEACRARRPRLFASMGAALKLDPTRISVAEFWKVKGCPLAAALRRRFKQRKELPSRKFKCVFSDELLENRGETSEDPDTKARINGSLSHITGISVSPSLGWSLRT</sequence>
<dbReference type="Gene3D" id="3.40.50.720">
    <property type="entry name" value="NAD(P)-binding Rossmann-like Domain"/>
    <property type="match status" value="1"/>
</dbReference>
<dbReference type="Pfam" id="PF00899">
    <property type="entry name" value="ThiF"/>
    <property type="match status" value="1"/>
</dbReference>
<accession>J9H2H4</accession>
<dbReference type="InterPro" id="IPR035985">
    <property type="entry name" value="Ubiquitin-activating_enz"/>
</dbReference>
<dbReference type="GO" id="GO:0061504">
    <property type="term" value="P:cyclic threonylcarbamoyladenosine biosynthetic process"/>
    <property type="evidence" value="ECO:0007669"/>
    <property type="project" value="TreeGrafter"/>
</dbReference>
<dbReference type="CDD" id="cd00755">
    <property type="entry name" value="YgdL_like"/>
    <property type="match status" value="1"/>
</dbReference>
<proteinExistence type="predicted"/>
<dbReference type="EMBL" id="AMCI01000265">
    <property type="protein sequence ID" value="EJX10043.1"/>
    <property type="molecule type" value="Genomic_DNA"/>
</dbReference>
<dbReference type="GO" id="GO:0061503">
    <property type="term" value="F:tRNA threonylcarbamoyladenosine dehydratase"/>
    <property type="evidence" value="ECO:0007669"/>
    <property type="project" value="TreeGrafter"/>
</dbReference>
<dbReference type="SUPFAM" id="SSF69572">
    <property type="entry name" value="Activating enzymes of the ubiquitin-like proteins"/>
    <property type="match status" value="1"/>
</dbReference>
<dbReference type="AlphaFoldDB" id="J9H2H4"/>
<reference evidence="2" key="1">
    <citation type="journal article" date="2012" name="PLoS ONE">
        <title>Gene sets for utilization of primary and secondary nutrition supplies in the distal gut of endangered iberian lynx.</title>
        <authorList>
            <person name="Alcaide M."/>
            <person name="Messina E."/>
            <person name="Richter M."/>
            <person name="Bargiela R."/>
            <person name="Peplies J."/>
            <person name="Huws S.A."/>
            <person name="Newbold C.J."/>
            <person name="Golyshin P.N."/>
            <person name="Simon M.A."/>
            <person name="Lopez G."/>
            <person name="Yakimov M.M."/>
            <person name="Ferrer M."/>
        </authorList>
    </citation>
    <scope>NUCLEOTIDE SEQUENCE</scope>
</reference>
<name>J9H2H4_9ZZZZ</name>
<dbReference type="PANTHER" id="PTHR43267">
    <property type="entry name" value="TRNA THREONYLCARBAMOYLADENOSINE DEHYDRATASE"/>
    <property type="match status" value="1"/>
</dbReference>
<gene>
    <name evidence="2" type="ORF">EVA_01845</name>
</gene>
<evidence type="ECO:0000259" key="1">
    <source>
        <dbReference type="Pfam" id="PF00899"/>
    </source>
</evidence>
<dbReference type="GO" id="GO:0008641">
    <property type="term" value="F:ubiquitin-like modifier activating enzyme activity"/>
    <property type="evidence" value="ECO:0007669"/>
    <property type="project" value="InterPro"/>
</dbReference>
<comment type="caution">
    <text evidence="2">The sequence shown here is derived from an EMBL/GenBank/DDBJ whole genome shotgun (WGS) entry which is preliminary data.</text>
</comment>
<protein>
    <submittedName>
        <fullName evidence="2">HesA/MoeB/ThiF family protein</fullName>
    </submittedName>
</protein>
<organism evidence="2">
    <name type="scientific">gut metagenome</name>
    <dbReference type="NCBI Taxonomy" id="749906"/>
    <lineage>
        <taxon>unclassified sequences</taxon>
        <taxon>metagenomes</taxon>
        <taxon>organismal metagenomes</taxon>
    </lineage>
</organism>
<evidence type="ECO:0000313" key="2">
    <source>
        <dbReference type="EMBL" id="EJX10043.1"/>
    </source>
</evidence>
<dbReference type="InterPro" id="IPR000594">
    <property type="entry name" value="ThiF_NAD_FAD-bd"/>
</dbReference>
<feature type="domain" description="THIF-type NAD/FAD binding fold" evidence="1">
    <location>
        <begin position="11"/>
        <end position="159"/>
    </location>
</feature>
<dbReference type="PANTHER" id="PTHR43267:SF1">
    <property type="entry name" value="TRNA THREONYLCARBAMOYLADENOSINE DEHYDRATASE"/>
    <property type="match status" value="1"/>
</dbReference>
<dbReference type="InterPro" id="IPR045886">
    <property type="entry name" value="ThiF/MoeB/HesA"/>
</dbReference>